<reference evidence="2 3" key="1">
    <citation type="submission" date="2023-07" db="EMBL/GenBank/DDBJ databases">
        <title>Sorghum-associated microbial communities from plants grown in Nebraska, USA.</title>
        <authorList>
            <person name="Schachtman D."/>
        </authorList>
    </citation>
    <scope>NUCLEOTIDE SEQUENCE [LARGE SCALE GENOMIC DNA]</scope>
    <source>
        <strain evidence="2 3">BE308</strain>
    </source>
</reference>
<proteinExistence type="predicted"/>
<dbReference type="SUPFAM" id="SSF54427">
    <property type="entry name" value="NTF2-like"/>
    <property type="match status" value="1"/>
</dbReference>
<dbReference type="Gene3D" id="3.10.450.50">
    <property type="match status" value="1"/>
</dbReference>
<dbReference type="RefSeq" id="WP_310344451.1">
    <property type="nucleotide sequence ID" value="NZ_JAVDXO010000008.1"/>
</dbReference>
<dbReference type="InterPro" id="IPR027843">
    <property type="entry name" value="DUF4440"/>
</dbReference>
<keyword evidence="3" id="KW-1185">Reference proteome</keyword>
<feature type="domain" description="DUF4440" evidence="1">
    <location>
        <begin position="20"/>
        <end position="125"/>
    </location>
</feature>
<dbReference type="Pfam" id="PF14534">
    <property type="entry name" value="DUF4440"/>
    <property type="match status" value="1"/>
</dbReference>
<name>A0ABU1ZQQ3_9BURK</name>
<evidence type="ECO:0000313" key="2">
    <source>
        <dbReference type="EMBL" id="MDR7307881.1"/>
    </source>
</evidence>
<accession>A0ABU1ZQQ3</accession>
<dbReference type="InterPro" id="IPR032710">
    <property type="entry name" value="NTF2-like_dom_sf"/>
</dbReference>
<evidence type="ECO:0000259" key="1">
    <source>
        <dbReference type="Pfam" id="PF14534"/>
    </source>
</evidence>
<dbReference type="EMBL" id="JAVDXO010000008">
    <property type="protein sequence ID" value="MDR7307881.1"/>
    <property type="molecule type" value="Genomic_DNA"/>
</dbReference>
<comment type="caution">
    <text evidence="2">The sequence shown here is derived from an EMBL/GenBank/DDBJ whole genome shotgun (WGS) entry which is preliminary data.</text>
</comment>
<dbReference type="Proteomes" id="UP001268089">
    <property type="component" value="Unassembled WGS sequence"/>
</dbReference>
<organism evidence="2 3">
    <name type="scientific">Rhodoferax saidenbachensis</name>
    <dbReference type="NCBI Taxonomy" id="1484693"/>
    <lineage>
        <taxon>Bacteria</taxon>
        <taxon>Pseudomonadati</taxon>
        <taxon>Pseudomonadota</taxon>
        <taxon>Betaproteobacteria</taxon>
        <taxon>Burkholderiales</taxon>
        <taxon>Comamonadaceae</taxon>
        <taxon>Rhodoferax</taxon>
    </lineage>
</organism>
<protein>
    <recommendedName>
        <fullName evidence="1">DUF4440 domain-containing protein</fullName>
    </recommendedName>
</protein>
<evidence type="ECO:0000313" key="3">
    <source>
        <dbReference type="Proteomes" id="UP001268089"/>
    </source>
</evidence>
<gene>
    <name evidence="2" type="ORF">J2X15_003186</name>
</gene>
<sequence length="136" mass="15459">MNTPQMSFNSPAQQEVWTTLRALNDAWTKGNPDDLAMYFHRNMVAITATERNRLNGGAACIAGWKGFATSTRIHHWTEIDPVVHVYGDSAVVAYDFDMSFDMNGQTIHMGGRDLFFFVKESEKWWAVADQYSAYPN</sequence>